<comment type="caution">
    <text evidence="2">The sequence shown here is derived from an EMBL/GenBank/DDBJ whole genome shotgun (WGS) entry which is preliminary data.</text>
</comment>
<evidence type="ECO:0000256" key="1">
    <source>
        <dbReference type="SAM" id="MobiDB-lite"/>
    </source>
</evidence>
<organism evidence="2 3">
    <name type="scientific">Penicillium desertorum</name>
    <dbReference type="NCBI Taxonomy" id="1303715"/>
    <lineage>
        <taxon>Eukaryota</taxon>
        <taxon>Fungi</taxon>
        <taxon>Dikarya</taxon>
        <taxon>Ascomycota</taxon>
        <taxon>Pezizomycotina</taxon>
        <taxon>Eurotiomycetes</taxon>
        <taxon>Eurotiomycetidae</taxon>
        <taxon>Eurotiales</taxon>
        <taxon>Aspergillaceae</taxon>
        <taxon>Penicillium</taxon>
    </lineage>
</organism>
<evidence type="ECO:0000313" key="2">
    <source>
        <dbReference type="EMBL" id="KAJ5459366.1"/>
    </source>
</evidence>
<reference evidence="2" key="1">
    <citation type="submission" date="2022-12" db="EMBL/GenBank/DDBJ databases">
        <authorList>
            <person name="Petersen C."/>
        </authorList>
    </citation>
    <scope>NUCLEOTIDE SEQUENCE</scope>
    <source>
        <strain evidence="2">IBT 17660</strain>
    </source>
</reference>
<reference evidence="2" key="2">
    <citation type="journal article" date="2023" name="IMA Fungus">
        <title>Comparative genomic study of the Penicillium genus elucidates a diverse pangenome and 15 lateral gene transfer events.</title>
        <authorList>
            <person name="Petersen C."/>
            <person name="Sorensen T."/>
            <person name="Nielsen M.R."/>
            <person name="Sondergaard T.E."/>
            <person name="Sorensen J.L."/>
            <person name="Fitzpatrick D.A."/>
            <person name="Frisvad J.C."/>
            <person name="Nielsen K.L."/>
        </authorList>
    </citation>
    <scope>NUCLEOTIDE SEQUENCE</scope>
    <source>
        <strain evidence="2">IBT 17660</strain>
    </source>
</reference>
<dbReference type="AlphaFoldDB" id="A0A9X0BHI5"/>
<protein>
    <submittedName>
        <fullName evidence="2">Uncharacterized protein</fullName>
    </submittedName>
</protein>
<gene>
    <name evidence="2" type="ORF">N7530_011310</name>
</gene>
<keyword evidence="3" id="KW-1185">Reference proteome</keyword>
<evidence type="ECO:0000313" key="3">
    <source>
        <dbReference type="Proteomes" id="UP001147760"/>
    </source>
</evidence>
<sequence>MDETQGPNDRALQSPDISLSEPISRTIPSSSSIMSKLPDGYVVHHFSRFKLLCTCAKILVDQSQKISGLSFSACPNQLYENSMKTTVVWRGSSIGLHEKDMLGYQDSPFLRARLGHRWVY</sequence>
<name>A0A9X0BHI5_9EURO</name>
<dbReference type="EMBL" id="JAPWDO010000008">
    <property type="protein sequence ID" value="KAJ5459366.1"/>
    <property type="molecule type" value="Genomic_DNA"/>
</dbReference>
<feature type="region of interest" description="Disordered" evidence="1">
    <location>
        <begin position="1"/>
        <end position="27"/>
    </location>
</feature>
<dbReference type="Proteomes" id="UP001147760">
    <property type="component" value="Unassembled WGS sequence"/>
</dbReference>
<accession>A0A9X0BHI5</accession>
<proteinExistence type="predicted"/>